<feature type="compositionally biased region" description="Low complexity" evidence="1">
    <location>
        <begin position="1"/>
        <end position="48"/>
    </location>
</feature>
<evidence type="ECO:0000313" key="2">
    <source>
        <dbReference type="EMBL" id="GFO10941.1"/>
    </source>
</evidence>
<dbReference type="EMBL" id="BLXT01004214">
    <property type="protein sequence ID" value="GFO10941.1"/>
    <property type="molecule type" value="Genomic_DNA"/>
</dbReference>
<proteinExistence type="predicted"/>
<reference evidence="2 3" key="1">
    <citation type="journal article" date="2021" name="Elife">
        <title>Chloroplast acquisition without the gene transfer in kleptoplastic sea slugs, Plakobranchus ocellatus.</title>
        <authorList>
            <person name="Maeda T."/>
            <person name="Takahashi S."/>
            <person name="Yoshida T."/>
            <person name="Shimamura S."/>
            <person name="Takaki Y."/>
            <person name="Nagai Y."/>
            <person name="Toyoda A."/>
            <person name="Suzuki Y."/>
            <person name="Arimoto A."/>
            <person name="Ishii H."/>
            <person name="Satoh N."/>
            <person name="Nishiyama T."/>
            <person name="Hasebe M."/>
            <person name="Maruyama T."/>
            <person name="Minagawa J."/>
            <person name="Obokata J."/>
            <person name="Shigenobu S."/>
        </authorList>
    </citation>
    <scope>NUCLEOTIDE SEQUENCE [LARGE SCALE GENOMIC DNA]</scope>
</reference>
<comment type="caution">
    <text evidence="2">The sequence shown here is derived from an EMBL/GenBank/DDBJ whole genome shotgun (WGS) entry which is preliminary data.</text>
</comment>
<accession>A0AAV4AS08</accession>
<dbReference type="Proteomes" id="UP000735302">
    <property type="component" value="Unassembled WGS sequence"/>
</dbReference>
<dbReference type="AlphaFoldDB" id="A0AAV4AS08"/>
<protein>
    <submittedName>
        <fullName evidence="2">Uncharacterized protein</fullName>
    </submittedName>
</protein>
<name>A0AAV4AS08_9GAST</name>
<keyword evidence="3" id="KW-1185">Reference proteome</keyword>
<gene>
    <name evidence="2" type="ORF">PoB_003744600</name>
</gene>
<sequence>MESQTAAASTAACTSSINSSNYTNSNIRISSSMDNGNTSTGSGTNSSTQVESKGVISAKEETAVASAPQSISNHKTNSSSVSNTKHQQSYHQQQ</sequence>
<evidence type="ECO:0000256" key="1">
    <source>
        <dbReference type="SAM" id="MobiDB-lite"/>
    </source>
</evidence>
<evidence type="ECO:0000313" key="3">
    <source>
        <dbReference type="Proteomes" id="UP000735302"/>
    </source>
</evidence>
<feature type="region of interest" description="Disordered" evidence="1">
    <location>
        <begin position="1"/>
        <end position="94"/>
    </location>
</feature>
<organism evidence="2 3">
    <name type="scientific">Plakobranchus ocellatus</name>
    <dbReference type="NCBI Taxonomy" id="259542"/>
    <lineage>
        <taxon>Eukaryota</taxon>
        <taxon>Metazoa</taxon>
        <taxon>Spiralia</taxon>
        <taxon>Lophotrochozoa</taxon>
        <taxon>Mollusca</taxon>
        <taxon>Gastropoda</taxon>
        <taxon>Heterobranchia</taxon>
        <taxon>Euthyneura</taxon>
        <taxon>Panpulmonata</taxon>
        <taxon>Sacoglossa</taxon>
        <taxon>Placobranchoidea</taxon>
        <taxon>Plakobranchidae</taxon>
        <taxon>Plakobranchus</taxon>
    </lineage>
</organism>
<feature type="compositionally biased region" description="Polar residues" evidence="1">
    <location>
        <begin position="67"/>
        <end position="94"/>
    </location>
</feature>